<proteinExistence type="predicted"/>
<dbReference type="Pfam" id="PF03724">
    <property type="entry name" value="META"/>
    <property type="match status" value="1"/>
</dbReference>
<dbReference type="PROSITE" id="PS51257">
    <property type="entry name" value="PROKAR_LIPOPROTEIN"/>
    <property type="match status" value="1"/>
</dbReference>
<dbReference type="InterPro" id="IPR038670">
    <property type="entry name" value="HslJ-like_sf"/>
</dbReference>
<dbReference type="EMBL" id="MQWB01000001">
    <property type="protein sequence ID" value="OZC04502.1"/>
    <property type="molecule type" value="Genomic_DNA"/>
</dbReference>
<keyword evidence="1" id="KW-0732">Signal</keyword>
<feature type="domain" description="DUF306" evidence="2">
    <location>
        <begin position="42"/>
        <end position="144"/>
    </location>
</feature>
<reference evidence="3 4" key="1">
    <citation type="submission" date="2016-11" db="EMBL/GenBank/DDBJ databases">
        <title>Study of marine rhodopsin-containing bacteria.</title>
        <authorList>
            <person name="Yoshizawa S."/>
            <person name="Kumagai Y."/>
            <person name="Kogure K."/>
        </authorList>
    </citation>
    <scope>NUCLEOTIDE SEQUENCE [LARGE SCALE GENOMIC DNA]</scope>
    <source>
        <strain evidence="3 4">SG-29</strain>
    </source>
</reference>
<dbReference type="Gene3D" id="2.40.128.270">
    <property type="match status" value="1"/>
</dbReference>
<comment type="caution">
    <text evidence="3">The sequence shown here is derived from an EMBL/GenBank/DDBJ whole genome shotgun (WGS) entry which is preliminary data.</text>
</comment>
<dbReference type="InParanoid" id="A0A259U3H5"/>
<evidence type="ECO:0000256" key="1">
    <source>
        <dbReference type="SAM" id="SignalP"/>
    </source>
</evidence>
<accession>A0A259U3H5</accession>
<dbReference type="AlphaFoldDB" id="A0A259U3H5"/>
<dbReference type="RefSeq" id="WP_094551046.1">
    <property type="nucleotide sequence ID" value="NZ_MQWB01000001.1"/>
</dbReference>
<gene>
    <name evidence="3" type="ORF">BSZ36_16885</name>
</gene>
<dbReference type="InterPro" id="IPR005184">
    <property type="entry name" value="DUF306_Meta_HslJ"/>
</dbReference>
<evidence type="ECO:0000313" key="4">
    <source>
        <dbReference type="Proteomes" id="UP000216446"/>
    </source>
</evidence>
<dbReference type="Proteomes" id="UP000216446">
    <property type="component" value="Unassembled WGS sequence"/>
</dbReference>
<sequence length="152" mass="15701">MRHLLLLLLASGVLAACDGFGPSDAIKDLADPRTDPALLLDGPWVAVSAVSDGDAFEFTASDFTAGFSDDGYVGGRTSANSYGGDYEAGADGSFAAGDIVTTLVGESARAERLSGVLLREISEATTFEVDGPVLQLRAPNGDGLRFIRAAEE</sequence>
<protein>
    <recommendedName>
        <fullName evidence="2">DUF306 domain-containing protein</fullName>
    </recommendedName>
</protein>
<organism evidence="3 4">
    <name type="scientific">Rubricoccus marinus</name>
    <dbReference type="NCBI Taxonomy" id="716817"/>
    <lineage>
        <taxon>Bacteria</taxon>
        <taxon>Pseudomonadati</taxon>
        <taxon>Rhodothermota</taxon>
        <taxon>Rhodothermia</taxon>
        <taxon>Rhodothermales</taxon>
        <taxon>Rubricoccaceae</taxon>
        <taxon>Rubricoccus</taxon>
    </lineage>
</organism>
<evidence type="ECO:0000259" key="2">
    <source>
        <dbReference type="Pfam" id="PF03724"/>
    </source>
</evidence>
<dbReference type="OrthoDB" id="9809132at2"/>
<evidence type="ECO:0000313" key="3">
    <source>
        <dbReference type="EMBL" id="OZC04502.1"/>
    </source>
</evidence>
<feature type="chain" id="PRO_5012446825" description="DUF306 domain-containing protein" evidence="1">
    <location>
        <begin position="16"/>
        <end position="152"/>
    </location>
</feature>
<keyword evidence="4" id="KW-1185">Reference proteome</keyword>
<name>A0A259U3H5_9BACT</name>
<feature type="signal peptide" evidence="1">
    <location>
        <begin position="1"/>
        <end position="15"/>
    </location>
</feature>